<dbReference type="PROSITE" id="PS50943">
    <property type="entry name" value="HTH_CROC1"/>
    <property type="match status" value="1"/>
</dbReference>
<evidence type="ECO:0000256" key="2">
    <source>
        <dbReference type="ARBA" id="ARBA00023125"/>
    </source>
</evidence>
<evidence type="ECO:0000256" key="1">
    <source>
        <dbReference type="ARBA" id="ARBA00023015"/>
    </source>
</evidence>
<dbReference type="Pfam" id="PF01381">
    <property type="entry name" value="HTH_3"/>
    <property type="match status" value="1"/>
</dbReference>
<dbReference type="Gene3D" id="1.10.260.40">
    <property type="entry name" value="lambda repressor-like DNA-binding domains"/>
    <property type="match status" value="1"/>
</dbReference>
<dbReference type="CDD" id="cd00093">
    <property type="entry name" value="HTH_XRE"/>
    <property type="match status" value="1"/>
</dbReference>
<keyword evidence="6" id="KW-1185">Reference proteome</keyword>
<proteinExistence type="predicted"/>
<protein>
    <submittedName>
        <fullName evidence="5">Helix-turn-helix domain-containing protein</fullName>
    </submittedName>
</protein>
<dbReference type="EMBL" id="JAHWXQ010000004">
    <property type="protein sequence ID" value="MBW3366350.1"/>
    <property type="molecule type" value="Genomic_DNA"/>
</dbReference>
<evidence type="ECO:0000313" key="5">
    <source>
        <dbReference type="EMBL" id="MBW3366350.1"/>
    </source>
</evidence>
<name>A0ABS6XGP5_9BACT</name>
<keyword evidence="2" id="KW-0238">DNA-binding</keyword>
<evidence type="ECO:0000313" key="6">
    <source>
        <dbReference type="Proteomes" id="UP000774935"/>
    </source>
</evidence>
<dbReference type="SMART" id="SM00530">
    <property type="entry name" value="HTH_XRE"/>
    <property type="match status" value="1"/>
</dbReference>
<keyword evidence="1" id="KW-0805">Transcription regulation</keyword>
<gene>
    <name evidence="5" type="ORF">KYK27_14910</name>
</gene>
<dbReference type="InterPro" id="IPR050807">
    <property type="entry name" value="TransReg_Diox_bact_type"/>
</dbReference>
<organism evidence="5 6">
    <name type="scientific">Pontibacter populi</name>
    <dbReference type="NCBI Taxonomy" id="890055"/>
    <lineage>
        <taxon>Bacteria</taxon>
        <taxon>Pseudomonadati</taxon>
        <taxon>Bacteroidota</taxon>
        <taxon>Cytophagia</taxon>
        <taxon>Cytophagales</taxon>
        <taxon>Hymenobacteraceae</taxon>
        <taxon>Pontibacter</taxon>
    </lineage>
</organism>
<sequence>MTKVRNEHIIKAVGENIRLLRLSKGLSQEEIAYAADIPINQIGRIERGEINATVSTLYVISKALDVPLTSLVSVEEQS</sequence>
<dbReference type="InterPro" id="IPR001387">
    <property type="entry name" value="Cro/C1-type_HTH"/>
</dbReference>
<comment type="caution">
    <text evidence="5">The sequence shown here is derived from an EMBL/GenBank/DDBJ whole genome shotgun (WGS) entry which is preliminary data.</text>
</comment>
<evidence type="ECO:0000256" key="3">
    <source>
        <dbReference type="ARBA" id="ARBA00023163"/>
    </source>
</evidence>
<evidence type="ECO:0000259" key="4">
    <source>
        <dbReference type="PROSITE" id="PS50943"/>
    </source>
</evidence>
<dbReference type="SUPFAM" id="SSF47413">
    <property type="entry name" value="lambda repressor-like DNA-binding domains"/>
    <property type="match status" value="1"/>
</dbReference>
<accession>A0ABS6XGP5</accession>
<reference evidence="5 6" key="1">
    <citation type="submission" date="2021-07" db="EMBL/GenBank/DDBJ databases">
        <authorList>
            <person name="Kim M.K."/>
        </authorList>
    </citation>
    <scope>NUCLEOTIDE SEQUENCE [LARGE SCALE GENOMIC DNA]</scope>
    <source>
        <strain evidence="5 6">HLY7-15</strain>
    </source>
</reference>
<feature type="domain" description="HTH cro/C1-type" evidence="4">
    <location>
        <begin position="17"/>
        <end position="71"/>
    </location>
</feature>
<dbReference type="PANTHER" id="PTHR46797:SF23">
    <property type="entry name" value="HTH-TYPE TRANSCRIPTIONAL REGULATOR SUTR"/>
    <property type="match status" value="1"/>
</dbReference>
<dbReference type="Proteomes" id="UP000774935">
    <property type="component" value="Unassembled WGS sequence"/>
</dbReference>
<dbReference type="InterPro" id="IPR010982">
    <property type="entry name" value="Lambda_DNA-bd_dom_sf"/>
</dbReference>
<keyword evidence="3" id="KW-0804">Transcription</keyword>
<dbReference type="PANTHER" id="PTHR46797">
    <property type="entry name" value="HTH-TYPE TRANSCRIPTIONAL REGULATOR"/>
    <property type="match status" value="1"/>
</dbReference>